<evidence type="ECO:0000313" key="1">
    <source>
        <dbReference type="EMBL" id="DAF63475.1"/>
    </source>
</evidence>
<reference evidence="1" key="1">
    <citation type="journal article" date="2021" name="Proc. Natl. Acad. Sci. U.S.A.">
        <title>A Catalog of Tens of Thousands of Viruses from Human Metagenomes Reveals Hidden Associations with Chronic Diseases.</title>
        <authorList>
            <person name="Tisza M.J."/>
            <person name="Buck C.B."/>
        </authorList>
    </citation>
    <scope>NUCLEOTIDE SEQUENCE</scope>
    <source>
        <strain evidence="1">CtgmM3</strain>
    </source>
</reference>
<accession>A0A8S5TK94</accession>
<organism evidence="1">
    <name type="scientific">Siphoviridae sp. ctgmM3</name>
    <dbReference type="NCBI Taxonomy" id="2827912"/>
    <lineage>
        <taxon>Viruses</taxon>
        <taxon>Duplodnaviria</taxon>
        <taxon>Heunggongvirae</taxon>
        <taxon>Uroviricota</taxon>
        <taxon>Caudoviricetes</taxon>
    </lineage>
</organism>
<name>A0A8S5TK94_9CAUD</name>
<proteinExistence type="predicted"/>
<protein>
    <submittedName>
        <fullName evidence="1">Uncharacterized protein</fullName>
    </submittedName>
</protein>
<sequence length="53" mass="6563">MKVQKFTYLSDIIRLRRISQYSLTRSKHSLFAFYVFHYRFGSWYNLVVIGRLR</sequence>
<dbReference type="EMBL" id="BK032840">
    <property type="protein sequence ID" value="DAF63475.1"/>
    <property type="molecule type" value="Genomic_DNA"/>
</dbReference>